<dbReference type="EMBL" id="MU155131">
    <property type="protein sequence ID" value="KAF9486239.1"/>
    <property type="molecule type" value="Genomic_DNA"/>
</dbReference>
<feature type="compositionally biased region" description="Basic residues" evidence="1">
    <location>
        <begin position="10"/>
        <end position="19"/>
    </location>
</feature>
<evidence type="ECO:0000256" key="1">
    <source>
        <dbReference type="SAM" id="MobiDB-lite"/>
    </source>
</evidence>
<organism evidence="3 4">
    <name type="scientific">Pholiota conissans</name>
    <dbReference type="NCBI Taxonomy" id="109636"/>
    <lineage>
        <taxon>Eukaryota</taxon>
        <taxon>Fungi</taxon>
        <taxon>Dikarya</taxon>
        <taxon>Basidiomycota</taxon>
        <taxon>Agaricomycotina</taxon>
        <taxon>Agaricomycetes</taxon>
        <taxon>Agaricomycetidae</taxon>
        <taxon>Agaricales</taxon>
        <taxon>Agaricineae</taxon>
        <taxon>Strophariaceae</taxon>
        <taxon>Pholiota</taxon>
    </lineage>
</organism>
<keyword evidence="2" id="KW-0812">Transmembrane</keyword>
<dbReference type="AlphaFoldDB" id="A0A9P5ZGZ6"/>
<evidence type="ECO:0000313" key="4">
    <source>
        <dbReference type="Proteomes" id="UP000807469"/>
    </source>
</evidence>
<gene>
    <name evidence="3" type="ORF">BDN70DRAFT_239235</name>
</gene>
<keyword evidence="4" id="KW-1185">Reference proteome</keyword>
<evidence type="ECO:0000313" key="3">
    <source>
        <dbReference type="EMBL" id="KAF9486239.1"/>
    </source>
</evidence>
<feature type="transmembrane region" description="Helical" evidence="2">
    <location>
        <begin position="30"/>
        <end position="56"/>
    </location>
</feature>
<keyword evidence="2" id="KW-1133">Transmembrane helix</keyword>
<comment type="caution">
    <text evidence="3">The sequence shown here is derived from an EMBL/GenBank/DDBJ whole genome shotgun (WGS) entry which is preliminary data.</text>
</comment>
<proteinExistence type="predicted"/>
<name>A0A9P5ZGZ6_9AGAR</name>
<dbReference type="Proteomes" id="UP000807469">
    <property type="component" value="Unassembled WGS sequence"/>
</dbReference>
<reference evidence="3" key="1">
    <citation type="submission" date="2020-11" db="EMBL/GenBank/DDBJ databases">
        <authorList>
            <consortium name="DOE Joint Genome Institute"/>
            <person name="Ahrendt S."/>
            <person name="Riley R."/>
            <person name="Andreopoulos W."/>
            <person name="Labutti K."/>
            <person name="Pangilinan J."/>
            <person name="Ruiz-Duenas F.J."/>
            <person name="Barrasa J.M."/>
            <person name="Sanchez-Garcia M."/>
            <person name="Camarero S."/>
            <person name="Miyauchi S."/>
            <person name="Serrano A."/>
            <person name="Linde D."/>
            <person name="Babiker R."/>
            <person name="Drula E."/>
            <person name="Ayuso-Fernandez I."/>
            <person name="Pacheco R."/>
            <person name="Padilla G."/>
            <person name="Ferreira P."/>
            <person name="Barriuso J."/>
            <person name="Kellner H."/>
            <person name="Castanera R."/>
            <person name="Alfaro M."/>
            <person name="Ramirez L."/>
            <person name="Pisabarro A.G."/>
            <person name="Kuo A."/>
            <person name="Tritt A."/>
            <person name="Lipzen A."/>
            <person name="He G."/>
            <person name="Yan M."/>
            <person name="Ng V."/>
            <person name="Cullen D."/>
            <person name="Martin F."/>
            <person name="Rosso M.-N."/>
            <person name="Henrissat B."/>
            <person name="Hibbett D."/>
            <person name="Martinez A.T."/>
            <person name="Grigoriev I.V."/>
        </authorList>
    </citation>
    <scope>NUCLEOTIDE SEQUENCE</scope>
    <source>
        <strain evidence="3">CIRM-BRFM 674</strain>
    </source>
</reference>
<accession>A0A9P5ZGZ6</accession>
<feature type="region of interest" description="Disordered" evidence="1">
    <location>
        <begin position="1"/>
        <end position="23"/>
    </location>
</feature>
<sequence>MAVPLERGERRSRRGRGSKKNFNPPLLCQFYLVLLVLMCLSIFSFRVFSLPAIHLFQRLRIRIVW</sequence>
<evidence type="ECO:0000256" key="2">
    <source>
        <dbReference type="SAM" id="Phobius"/>
    </source>
</evidence>
<protein>
    <submittedName>
        <fullName evidence="3">Uncharacterized protein</fullName>
    </submittedName>
</protein>
<keyword evidence="2" id="KW-0472">Membrane</keyword>